<dbReference type="NCBIfam" id="TIGR03002">
    <property type="entry name" value="outer_YhbN_LptA"/>
    <property type="match status" value="1"/>
</dbReference>
<keyword evidence="1" id="KW-0813">Transport</keyword>
<dbReference type="GO" id="GO:0001530">
    <property type="term" value="F:lipopolysaccharide binding"/>
    <property type="evidence" value="ECO:0007669"/>
    <property type="project" value="InterPro"/>
</dbReference>
<proteinExistence type="predicted"/>
<evidence type="ECO:0000313" key="7">
    <source>
        <dbReference type="Proteomes" id="UP000193870"/>
    </source>
</evidence>
<reference evidence="6 7" key="1">
    <citation type="submission" date="2017-03" db="EMBL/GenBank/DDBJ databases">
        <authorList>
            <person name="Afonso C.L."/>
            <person name="Miller P.J."/>
            <person name="Scott M.A."/>
            <person name="Spackman E."/>
            <person name="Goraichik I."/>
            <person name="Dimitrov K.M."/>
            <person name="Suarez D.L."/>
            <person name="Swayne D.E."/>
        </authorList>
    </citation>
    <scope>NUCLEOTIDE SEQUENCE [LARGE SCALE GENOMIC DNA]</scope>
    <source>
        <strain evidence="6 7">CECT 7066</strain>
    </source>
</reference>
<dbReference type="RefSeq" id="WP_085854368.1">
    <property type="nucleotide sequence ID" value="NZ_FOPF01000006.1"/>
</dbReference>
<dbReference type="AlphaFoldDB" id="A0A1Y5T470"/>
<feature type="chain" id="PRO_5011003952" evidence="4">
    <location>
        <begin position="18"/>
        <end position="158"/>
    </location>
</feature>
<dbReference type="Gene3D" id="2.60.450.10">
    <property type="entry name" value="Lipopolysaccharide (LPS) transport protein A like domain"/>
    <property type="match status" value="1"/>
</dbReference>
<dbReference type="InterPro" id="IPR014340">
    <property type="entry name" value="LptA"/>
</dbReference>
<accession>A0A1Y5T470</accession>
<evidence type="ECO:0000256" key="4">
    <source>
        <dbReference type="SAM" id="SignalP"/>
    </source>
</evidence>
<feature type="signal peptide" evidence="4">
    <location>
        <begin position="1"/>
        <end position="17"/>
    </location>
</feature>
<feature type="domain" description="Organic solvent tolerance-like N-terminal" evidence="5">
    <location>
        <begin position="36"/>
        <end position="142"/>
    </location>
</feature>
<dbReference type="GO" id="GO:0015920">
    <property type="term" value="P:lipopolysaccharide transport"/>
    <property type="evidence" value="ECO:0007669"/>
    <property type="project" value="InterPro"/>
</dbReference>
<evidence type="ECO:0000256" key="3">
    <source>
        <dbReference type="ARBA" id="ARBA00022764"/>
    </source>
</evidence>
<sequence>MLRLILALTLVAGAATAQDSTIDFGGFEQNSGAPIEVVSDQLDVDQQDGTAVFTGDVTATQGDLVLTGERVEVFYTTGEDRQIRTLHVTGGVTLVTSEEAAEAEEATYEVVDGTILMTGDVLVTQGDNAIAGERMTIDLETGTGRVEGRVRTIFQTGN</sequence>
<keyword evidence="7" id="KW-1185">Reference proteome</keyword>
<dbReference type="InterPro" id="IPR005653">
    <property type="entry name" value="OstA-like_N"/>
</dbReference>
<dbReference type="GO" id="GO:0030288">
    <property type="term" value="C:outer membrane-bounded periplasmic space"/>
    <property type="evidence" value="ECO:0007669"/>
    <property type="project" value="TreeGrafter"/>
</dbReference>
<gene>
    <name evidence="6" type="primary">lptA</name>
    <name evidence="6" type="ORF">PAM7066_02399</name>
</gene>
<evidence type="ECO:0000259" key="5">
    <source>
        <dbReference type="Pfam" id="PF03968"/>
    </source>
</evidence>
<dbReference type="InterPro" id="IPR052037">
    <property type="entry name" value="LPS_export_LptA"/>
</dbReference>
<keyword evidence="3" id="KW-0574">Periplasm</keyword>
<name>A0A1Y5T470_9RHOB</name>
<evidence type="ECO:0000256" key="1">
    <source>
        <dbReference type="ARBA" id="ARBA00022448"/>
    </source>
</evidence>
<dbReference type="EMBL" id="FWFV01000006">
    <property type="protein sequence ID" value="SLN51975.1"/>
    <property type="molecule type" value="Genomic_DNA"/>
</dbReference>
<organism evidence="6 7">
    <name type="scientific">Palleronia marisminoris</name>
    <dbReference type="NCBI Taxonomy" id="315423"/>
    <lineage>
        <taxon>Bacteria</taxon>
        <taxon>Pseudomonadati</taxon>
        <taxon>Pseudomonadota</taxon>
        <taxon>Alphaproteobacteria</taxon>
        <taxon>Rhodobacterales</taxon>
        <taxon>Roseobacteraceae</taxon>
        <taxon>Palleronia</taxon>
    </lineage>
</organism>
<evidence type="ECO:0000313" key="6">
    <source>
        <dbReference type="EMBL" id="SLN51975.1"/>
    </source>
</evidence>
<dbReference type="Pfam" id="PF03968">
    <property type="entry name" value="LptD_N"/>
    <property type="match status" value="1"/>
</dbReference>
<dbReference type="OrthoDB" id="9811926at2"/>
<keyword evidence="2 4" id="KW-0732">Signal</keyword>
<protein>
    <submittedName>
        <fullName evidence="6">Lipopolysaccharide export system protein LptA</fullName>
    </submittedName>
</protein>
<dbReference type="PANTHER" id="PTHR36504:SF1">
    <property type="entry name" value="LIPOPOLYSACCHARIDE EXPORT SYSTEM PROTEIN LPTA"/>
    <property type="match status" value="1"/>
</dbReference>
<dbReference type="GO" id="GO:0017089">
    <property type="term" value="F:glycolipid transfer activity"/>
    <property type="evidence" value="ECO:0007669"/>
    <property type="project" value="TreeGrafter"/>
</dbReference>
<dbReference type="Proteomes" id="UP000193870">
    <property type="component" value="Unassembled WGS sequence"/>
</dbReference>
<evidence type="ECO:0000256" key="2">
    <source>
        <dbReference type="ARBA" id="ARBA00022729"/>
    </source>
</evidence>
<dbReference type="PANTHER" id="PTHR36504">
    <property type="entry name" value="LIPOPOLYSACCHARIDE EXPORT SYSTEM PROTEIN LPTA"/>
    <property type="match status" value="1"/>
</dbReference>
<dbReference type="GO" id="GO:0009279">
    <property type="term" value="C:cell outer membrane"/>
    <property type="evidence" value="ECO:0007669"/>
    <property type="project" value="TreeGrafter"/>
</dbReference>
<dbReference type="STRING" id="315423.SAMN04488020_106165"/>